<keyword evidence="3" id="KW-1185">Reference proteome</keyword>
<organism evidence="2 3">
    <name type="scientific">Eumeta variegata</name>
    <name type="common">Bagworm moth</name>
    <name type="synonym">Eumeta japonica</name>
    <dbReference type="NCBI Taxonomy" id="151549"/>
    <lineage>
        <taxon>Eukaryota</taxon>
        <taxon>Metazoa</taxon>
        <taxon>Ecdysozoa</taxon>
        <taxon>Arthropoda</taxon>
        <taxon>Hexapoda</taxon>
        <taxon>Insecta</taxon>
        <taxon>Pterygota</taxon>
        <taxon>Neoptera</taxon>
        <taxon>Endopterygota</taxon>
        <taxon>Lepidoptera</taxon>
        <taxon>Glossata</taxon>
        <taxon>Ditrysia</taxon>
        <taxon>Tineoidea</taxon>
        <taxon>Psychidae</taxon>
        <taxon>Oiketicinae</taxon>
        <taxon>Eumeta</taxon>
    </lineage>
</organism>
<protein>
    <submittedName>
        <fullName evidence="2">Uncharacterized protein</fullName>
    </submittedName>
</protein>
<dbReference type="Proteomes" id="UP000299102">
    <property type="component" value="Unassembled WGS sequence"/>
</dbReference>
<feature type="region of interest" description="Disordered" evidence="1">
    <location>
        <begin position="1"/>
        <end position="54"/>
    </location>
</feature>
<evidence type="ECO:0000256" key="1">
    <source>
        <dbReference type="SAM" id="MobiDB-lite"/>
    </source>
</evidence>
<evidence type="ECO:0000313" key="2">
    <source>
        <dbReference type="EMBL" id="GBP40427.1"/>
    </source>
</evidence>
<sequence>MRSRAKDAGAAPRRRTRRTRAPPPDPPGAPVARAPQRHRPSSIAHTPSGRPFIGDLARSMSAAAAGARVPARGGRPAAVRAGARYKSIEGLIPEAADRAARAGGAESSSFIIRTFISFGTTRTPPF</sequence>
<gene>
    <name evidence="2" type="ORF">EVAR_25279_1</name>
</gene>
<dbReference type="EMBL" id="BGZK01000381">
    <property type="protein sequence ID" value="GBP40427.1"/>
    <property type="molecule type" value="Genomic_DNA"/>
</dbReference>
<accession>A0A4C1VPZ7</accession>
<name>A0A4C1VPZ7_EUMVA</name>
<reference evidence="2 3" key="1">
    <citation type="journal article" date="2019" name="Commun. Biol.">
        <title>The bagworm genome reveals a unique fibroin gene that provides high tensile strength.</title>
        <authorList>
            <person name="Kono N."/>
            <person name="Nakamura H."/>
            <person name="Ohtoshi R."/>
            <person name="Tomita M."/>
            <person name="Numata K."/>
            <person name="Arakawa K."/>
        </authorList>
    </citation>
    <scope>NUCLEOTIDE SEQUENCE [LARGE SCALE GENOMIC DNA]</scope>
</reference>
<comment type="caution">
    <text evidence="2">The sequence shown here is derived from an EMBL/GenBank/DDBJ whole genome shotgun (WGS) entry which is preliminary data.</text>
</comment>
<evidence type="ECO:0000313" key="3">
    <source>
        <dbReference type="Proteomes" id="UP000299102"/>
    </source>
</evidence>
<proteinExistence type="predicted"/>
<dbReference type="AlphaFoldDB" id="A0A4C1VPZ7"/>